<reference evidence="1 2" key="1">
    <citation type="submission" date="2024-09" db="EMBL/GenBank/DDBJ databases">
        <authorList>
            <person name="Sun Q."/>
            <person name="Mori K."/>
        </authorList>
    </citation>
    <scope>NUCLEOTIDE SEQUENCE [LARGE SCALE GENOMIC DNA]</scope>
    <source>
        <strain evidence="1 2">JCM 4414</strain>
    </source>
</reference>
<accession>A0ABV5QUA2</accession>
<proteinExistence type="predicted"/>
<dbReference type="SUPFAM" id="SSF53254">
    <property type="entry name" value="Phosphoglycerate mutase-like"/>
    <property type="match status" value="1"/>
</dbReference>
<keyword evidence="2" id="KW-1185">Reference proteome</keyword>
<comment type="caution">
    <text evidence="1">The sequence shown here is derived from an EMBL/GenBank/DDBJ whole genome shotgun (WGS) entry which is preliminary data.</text>
</comment>
<evidence type="ECO:0000313" key="1">
    <source>
        <dbReference type="EMBL" id="MFB9556959.1"/>
    </source>
</evidence>
<sequence>MNVRLTLVCAPAAAERDVRFGEVPLDERALRQAGEMAAALPRASLHYSAPSERCEQTARALLWDVVTVEPALRDMDMGRCAGRTLGEVAEREGDGLAVWTTDPEAVPHGGESVSQVCERVAVWLDGLPADAGRVLAVAEQSVVRAAVVGALGMPQALFWRIDVPPLAAVHLRGRNGRWNLRMGALSTVRDWGEN</sequence>
<dbReference type="InterPro" id="IPR013078">
    <property type="entry name" value="His_Pase_superF_clade-1"/>
</dbReference>
<gene>
    <name evidence="1" type="ORF">ACFFTP_22540</name>
</gene>
<evidence type="ECO:0000313" key="2">
    <source>
        <dbReference type="Proteomes" id="UP001589716"/>
    </source>
</evidence>
<dbReference type="Gene3D" id="3.40.50.1240">
    <property type="entry name" value="Phosphoglycerate mutase-like"/>
    <property type="match status" value="1"/>
</dbReference>
<name>A0ABV5QUA2_9ACTN</name>
<dbReference type="Proteomes" id="UP001589716">
    <property type="component" value="Unassembled WGS sequence"/>
</dbReference>
<dbReference type="RefSeq" id="WP_345484597.1">
    <property type="nucleotide sequence ID" value="NZ_BAAAWU010000001.1"/>
</dbReference>
<dbReference type="EMBL" id="JBHMCT010000013">
    <property type="protein sequence ID" value="MFB9556959.1"/>
    <property type="molecule type" value="Genomic_DNA"/>
</dbReference>
<dbReference type="InterPro" id="IPR029033">
    <property type="entry name" value="His_PPase_superfam"/>
</dbReference>
<organism evidence="1 2">
    <name type="scientific">Streptomyces roseoviridis</name>
    <dbReference type="NCBI Taxonomy" id="67361"/>
    <lineage>
        <taxon>Bacteria</taxon>
        <taxon>Bacillati</taxon>
        <taxon>Actinomycetota</taxon>
        <taxon>Actinomycetes</taxon>
        <taxon>Kitasatosporales</taxon>
        <taxon>Streptomycetaceae</taxon>
        <taxon>Streptomyces</taxon>
    </lineage>
</organism>
<protein>
    <submittedName>
        <fullName evidence="1">Histidine phosphatase family protein</fullName>
    </submittedName>
</protein>
<dbReference type="Pfam" id="PF00300">
    <property type="entry name" value="His_Phos_1"/>
    <property type="match status" value="1"/>
</dbReference>